<dbReference type="GO" id="GO:0070063">
    <property type="term" value="F:RNA polymerase binding"/>
    <property type="evidence" value="ECO:0007669"/>
    <property type="project" value="InterPro"/>
</dbReference>
<accession>A0A2G6E476</accession>
<dbReference type="PROSITE" id="PS00830">
    <property type="entry name" value="GREAB_2"/>
    <property type="match status" value="1"/>
</dbReference>
<dbReference type="GO" id="GO:0003746">
    <property type="term" value="F:translation elongation factor activity"/>
    <property type="evidence" value="ECO:0007669"/>
    <property type="project" value="UniProtKB-KW"/>
</dbReference>
<sequence length="178" mass="20158">MVLYFWRETILQDKVERAMETNYMTRKAWDALNQRLQESVDAIKPGGKIAQEIGKAASYGDLSENAEWEAAIQKKDMLGNEVKNLRQRLSNVTIIDDLNIQTDRVSLGTKVSLYDLDSDEEVFYQILSGDDAAFYENAISTKSPIARGLIGKEEGDEVNIRVPAGLKNYEIMKIELFS</sequence>
<feature type="domain" description="Transcription elongation factor GreA/GreB C-terminal" evidence="9">
    <location>
        <begin position="101"/>
        <end position="175"/>
    </location>
</feature>
<evidence type="ECO:0000256" key="4">
    <source>
        <dbReference type="ARBA" id="ARBA00023125"/>
    </source>
</evidence>
<dbReference type="Gene3D" id="3.10.50.30">
    <property type="entry name" value="Transcription elongation factor, GreA/GreB, C-terminal domain"/>
    <property type="match status" value="1"/>
</dbReference>
<dbReference type="GO" id="GO:0032784">
    <property type="term" value="P:regulation of DNA-templated transcription elongation"/>
    <property type="evidence" value="ECO:0007669"/>
    <property type="project" value="UniProtKB-UniRule"/>
</dbReference>
<dbReference type="SUPFAM" id="SSF46557">
    <property type="entry name" value="GreA transcript cleavage protein, N-terminal domain"/>
    <property type="match status" value="1"/>
</dbReference>
<dbReference type="GO" id="GO:0006354">
    <property type="term" value="P:DNA-templated transcription elongation"/>
    <property type="evidence" value="ECO:0007669"/>
    <property type="project" value="TreeGrafter"/>
</dbReference>
<reference evidence="11 12" key="1">
    <citation type="submission" date="2017-10" db="EMBL/GenBank/DDBJ databases">
        <title>Novel microbial diversity and functional potential in the marine mammal oral microbiome.</title>
        <authorList>
            <person name="Dudek N.K."/>
            <person name="Sun C.L."/>
            <person name="Burstein D."/>
            <person name="Kantor R.S."/>
            <person name="Aliaga Goltsman D.S."/>
            <person name="Bik E.M."/>
            <person name="Thomas B.C."/>
            <person name="Banfield J.F."/>
            <person name="Relman D.A."/>
        </authorList>
    </citation>
    <scope>NUCLEOTIDE SEQUENCE [LARGE SCALE GENOMIC DNA]</scope>
    <source>
        <strain evidence="11">DOLZORAL124_49_17</strain>
    </source>
</reference>
<dbReference type="FunFam" id="3.10.50.30:FF:000001">
    <property type="entry name" value="Transcription elongation factor GreA"/>
    <property type="match status" value="1"/>
</dbReference>
<evidence type="ECO:0000256" key="7">
    <source>
        <dbReference type="ARBA" id="ARBA00030776"/>
    </source>
</evidence>
<evidence type="ECO:0000256" key="5">
    <source>
        <dbReference type="ARBA" id="ARBA00023163"/>
    </source>
</evidence>
<dbReference type="InterPro" id="IPR028624">
    <property type="entry name" value="Tscrpt_elong_fac_GreA/B"/>
</dbReference>
<evidence type="ECO:0000256" key="3">
    <source>
        <dbReference type="ARBA" id="ARBA00023015"/>
    </source>
</evidence>
<organism evidence="11 12">
    <name type="scientific">candidate division KSB3 bacterium</name>
    <dbReference type="NCBI Taxonomy" id="2044937"/>
    <lineage>
        <taxon>Bacteria</taxon>
        <taxon>candidate division KSB3</taxon>
    </lineage>
</organism>
<comment type="function">
    <text evidence="6 8">Necessary for efficient RNA polymerase transcription elongation past template-encoded arresting sites. The arresting sites in DNA have the property of trapping a certain fraction of elongating RNA polymerases that pass through, resulting in locked ternary complexes. Cleavage of the nascent transcript by cleavage factors such as GreA or GreB allows the resumption of elongation from the new 3'terminus. GreA releases sequences of 2 to 3 nucleotides.</text>
</comment>
<dbReference type="HAMAP" id="MF_00105">
    <property type="entry name" value="GreA_GreB"/>
    <property type="match status" value="1"/>
</dbReference>
<dbReference type="SUPFAM" id="SSF54534">
    <property type="entry name" value="FKBP-like"/>
    <property type="match status" value="1"/>
</dbReference>
<keyword evidence="4 8" id="KW-0238">DNA-binding</keyword>
<name>A0A2G6E476_9BACT</name>
<dbReference type="Pfam" id="PF01272">
    <property type="entry name" value="GreA_GreB"/>
    <property type="match status" value="1"/>
</dbReference>
<feature type="domain" description="Transcription elongation factor GreA/GreB N-terminal" evidence="10">
    <location>
        <begin position="22"/>
        <end position="94"/>
    </location>
</feature>
<comment type="caution">
    <text evidence="11">The sequence shown here is derived from an EMBL/GenBank/DDBJ whole genome shotgun (WGS) entry which is preliminary data.</text>
</comment>
<dbReference type="InterPro" id="IPR036805">
    <property type="entry name" value="Tscrpt_elong_fac_GreA/B_N_sf"/>
</dbReference>
<dbReference type="GO" id="GO:0003677">
    <property type="term" value="F:DNA binding"/>
    <property type="evidence" value="ECO:0007669"/>
    <property type="project" value="UniProtKB-UniRule"/>
</dbReference>
<dbReference type="EMBL" id="PDPS01000030">
    <property type="protein sequence ID" value="PID56844.1"/>
    <property type="molecule type" value="Genomic_DNA"/>
</dbReference>
<evidence type="ECO:0000256" key="2">
    <source>
        <dbReference type="ARBA" id="ARBA00013729"/>
    </source>
</evidence>
<comment type="similarity">
    <text evidence="1 8">Belongs to the GreA/GreB family.</text>
</comment>
<dbReference type="Pfam" id="PF03449">
    <property type="entry name" value="GreA_GreB_N"/>
    <property type="match status" value="1"/>
</dbReference>
<keyword evidence="5 8" id="KW-0804">Transcription</keyword>
<dbReference type="Gene3D" id="1.10.287.180">
    <property type="entry name" value="Transcription elongation factor, GreA/GreB, N-terminal domain"/>
    <property type="match status" value="1"/>
</dbReference>
<dbReference type="PIRSF" id="PIRSF006092">
    <property type="entry name" value="GreA_GreB"/>
    <property type="match status" value="1"/>
</dbReference>
<gene>
    <name evidence="8" type="primary">greA</name>
    <name evidence="11" type="ORF">CSB45_09245</name>
</gene>
<keyword evidence="11" id="KW-0251">Elongation factor</keyword>
<protein>
    <recommendedName>
        <fullName evidence="2 8">Transcription elongation factor GreA</fullName>
    </recommendedName>
    <alternativeName>
        <fullName evidence="7 8">Transcript cleavage factor GreA</fullName>
    </alternativeName>
</protein>
<evidence type="ECO:0000256" key="8">
    <source>
        <dbReference type="HAMAP-Rule" id="MF_00105"/>
    </source>
</evidence>
<dbReference type="Proteomes" id="UP000229740">
    <property type="component" value="Unassembled WGS sequence"/>
</dbReference>
<dbReference type="InterPro" id="IPR036953">
    <property type="entry name" value="GreA/GreB_C_sf"/>
</dbReference>
<proteinExistence type="inferred from homology"/>
<dbReference type="InterPro" id="IPR018151">
    <property type="entry name" value="TF_GreA/GreB_CS"/>
</dbReference>
<keyword evidence="11" id="KW-0648">Protein biosynthesis</keyword>
<dbReference type="FunFam" id="1.10.287.180:FF:000001">
    <property type="entry name" value="Transcription elongation factor GreA"/>
    <property type="match status" value="1"/>
</dbReference>
<evidence type="ECO:0000259" key="9">
    <source>
        <dbReference type="Pfam" id="PF01272"/>
    </source>
</evidence>
<evidence type="ECO:0000256" key="6">
    <source>
        <dbReference type="ARBA" id="ARBA00024916"/>
    </source>
</evidence>
<dbReference type="PANTHER" id="PTHR30437:SF4">
    <property type="entry name" value="TRANSCRIPTION ELONGATION FACTOR GREA"/>
    <property type="match status" value="1"/>
</dbReference>
<dbReference type="PANTHER" id="PTHR30437">
    <property type="entry name" value="TRANSCRIPTION ELONGATION FACTOR GREA"/>
    <property type="match status" value="1"/>
</dbReference>
<dbReference type="InterPro" id="IPR022691">
    <property type="entry name" value="Tscrpt_elong_fac_GreA/B_N"/>
</dbReference>
<dbReference type="AlphaFoldDB" id="A0A2G6E476"/>
<evidence type="ECO:0000256" key="1">
    <source>
        <dbReference type="ARBA" id="ARBA00008213"/>
    </source>
</evidence>
<evidence type="ECO:0000313" key="11">
    <source>
        <dbReference type="EMBL" id="PID56844.1"/>
    </source>
</evidence>
<evidence type="ECO:0000259" key="10">
    <source>
        <dbReference type="Pfam" id="PF03449"/>
    </source>
</evidence>
<evidence type="ECO:0000313" key="12">
    <source>
        <dbReference type="Proteomes" id="UP000229740"/>
    </source>
</evidence>
<dbReference type="InterPro" id="IPR023459">
    <property type="entry name" value="Tscrpt_elong_fac_GreA/B_fam"/>
</dbReference>
<dbReference type="InterPro" id="IPR001437">
    <property type="entry name" value="Tscrpt_elong_fac_GreA/B_C"/>
</dbReference>
<keyword evidence="3 8" id="KW-0805">Transcription regulation</keyword>